<comment type="similarity">
    <text evidence="1">Belongs to the class-I pyridine nucleotide-disulfide oxidoreductase family.</text>
</comment>
<dbReference type="GO" id="GO:0016491">
    <property type="term" value="F:oxidoreductase activity"/>
    <property type="evidence" value="ECO:0007669"/>
    <property type="project" value="InterPro"/>
</dbReference>
<feature type="binding site" evidence="4">
    <location>
        <position position="303"/>
    </location>
    <ligand>
        <name>FAD</name>
        <dbReference type="ChEBI" id="CHEBI:57692"/>
    </ligand>
</feature>
<keyword evidence="2" id="KW-0285">Flavoprotein</keyword>
<dbReference type="Pfam" id="PF07992">
    <property type="entry name" value="Pyr_redox_2"/>
    <property type="match status" value="1"/>
</dbReference>
<evidence type="ECO:0000256" key="3">
    <source>
        <dbReference type="ARBA" id="ARBA00022827"/>
    </source>
</evidence>
<evidence type="ECO:0000313" key="9">
    <source>
        <dbReference type="Proteomes" id="UP000240509"/>
    </source>
</evidence>
<dbReference type="SUPFAM" id="SSF55424">
    <property type="entry name" value="FAD/NAD-linked reductases, dimerisation (C-terminal) domain"/>
    <property type="match status" value="1"/>
</dbReference>
<dbReference type="InterPro" id="IPR036188">
    <property type="entry name" value="FAD/NAD-bd_sf"/>
</dbReference>
<gene>
    <name evidence="8" type="ORF">C6Y45_07785</name>
</gene>
<comment type="cofactor">
    <cofactor evidence="4">
        <name>FAD</name>
        <dbReference type="ChEBI" id="CHEBI:57692"/>
    </cofactor>
    <text evidence="4">Binds 1 FAD per subunit.</text>
</comment>
<keyword evidence="3 4" id="KW-0274">FAD</keyword>
<evidence type="ECO:0000259" key="6">
    <source>
        <dbReference type="Pfam" id="PF02852"/>
    </source>
</evidence>
<dbReference type="PIRSF" id="PIRSF000350">
    <property type="entry name" value="Mercury_reductase_MerA"/>
    <property type="match status" value="1"/>
</dbReference>
<feature type="binding site" evidence="4">
    <location>
        <position position="262"/>
    </location>
    <ligand>
        <name>NAD(+)</name>
        <dbReference type="ChEBI" id="CHEBI:57540"/>
    </ligand>
</feature>
<feature type="domain" description="FAD/NAD(P)-binding" evidence="7">
    <location>
        <begin position="5"/>
        <end position="317"/>
    </location>
</feature>
<evidence type="ECO:0000256" key="4">
    <source>
        <dbReference type="PIRSR" id="PIRSR000350-3"/>
    </source>
</evidence>
<feature type="disulfide bond" description="Redox-active" evidence="5">
    <location>
        <begin position="42"/>
        <end position="47"/>
    </location>
</feature>
<feature type="binding site" evidence="4">
    <location>
        <position position="51"/>
    </location>
    <ligand>
        <name>FAD</name>
        <dbReference type="ChEBI" id="CHEBI:57692"/>
    </ligand>
</feature>
<sequence>MMKDYDLIVIGSGTAGSVTAMKCNKAGWKVAMVDELPFGGTCALRGCDPKKVLVGITEYIDGVQRLQNAGVKGAVQIHWNELMQFKKTFTDNVPDRRNKNLQKQGIDTYHGHASFIEQNKLQVNQETLKGTYILIAVGASPVKLPIKGSEYFTYSDEFLELEELPKNLLFIGGGYISFEFAHLARRSGANVQILHRGARPLKEFDKDLVNKLVDYSRGIGIDLHLQTEVKEIQKTTTGYRVIGNQGKETKEFKADLIIHGAGRKPNTDGLNLENAGIKAGIDGIEVNEYLQSISNPHVYAAGDVTATKGKPLTPVAGMESHIVASNLLKGNSRPITEQVMPTTVFTLPKLASVGLSEEEASLQNIDYKLNHIDVTNWFTYKRTNQPVAFAKILVDQTNDIVIGAHLLSHEADELINHFATAIQFRLPAKEVKKMLYAYPTTASDITYLL</sequence>
<keyword evidence="9" id="KW-1185">Reference proteome</keyword>
<comment type="caution">
    <text evidence="8">The sequence shown here is derived from an EMBL/GenBank/DDBJ whole genome shotgun (WGS) entry which is preliminary data.</text>
</comment>
<dbReference type="SUPFAM" id="SSF51905">
    <property type="entry name" value="FAD/NAD(P)-binding domain"/>
    <property type="match status" value="1"/>
</dbReference>
<proteinExistence type="inferred from homology"/>
<dbReference type="InterPro" id="IPR023753">
    <property type="entry name" value="FAD/NAD-binding_dom"/>
</dbReference>
<dbReference type="PRINTS" id="PR00411">
    <property type="entry name" value="PNDRDTASEI"/>
</dbReference>
<dbReference type="RefSeq" id="WP_107584675.1">
    <property type="nucleotide sequence ID" value="NZ_PZJJ01000010.1"/>
</dbReference>
<evidence type="ECO:0000256" key="5">
    <source>
        <dbReference type="PIRSR" id="PIRSR000350-4"/>
    </source>
</evidence>
<dbReference type="PANTHER" id="PTHR43014:SF5">
    <property type="entry name" value="GLUTATHIONE REDUCTASE (NADPH)"/>
    <property type="match status" value="1"/>
</dbReference>
<dbReference type="Proteomes" id="UP000240509">
    <property type="component" value="Unassembled WGS sequence"/>
</dbReference>
<feature type="domain" description="Pyridine nucleotide-disulphide oxidoreductase dimerisation" evidence="6">
    <location>
        <begin position="340"/>
        <end position="445"/>
    </location>
</feature>
<keyword evidence="4" id="KW-0520">NAD</keyword>
<evidence type="ECO:0000313" key="8">
    <source>
        <dbReference type="EMBL" id="PTL39074.1"/>
    </source>
</evidence>
<accession>A0A2T4U6P6</accession>
<evidence type="ECO:0000259" key="7">
    <source>
        <dbReference type="Pfam" id="PF07992"/>
    </source>
</evidence>
<dbReference type="AlphaFoldDB" id="A0A2T4U6P6"/>
<organism evidence="8 9">
    <name type="scientific">Alkalicoccus saliphilus</name>
    <dbReference type="NCBI Taxonomy" id="200989"/>
    <lineage>
        <taxon>Bacteria</taxon>
        <taxon>Bacillati</taxon>
        <taxon>Bacillota</taxon>
        <taxon>Bacilli</taxon>
        <taxon>Bacillales</taxon>
        <taxon>Bacillaceae</taxon>
        <taxon>Alkalicoccus</taxon>
    </lineage>
</organism>
<dbReference type="Pfam" id="PF02852">
    <property type="entry name" value="Pyr_redox_dim"/>
    <property type="match status" value="1"/>
</dbReference>
<name>A0A2T4U6P6_9BACI</name>
<keyword evidence="4" id="KW-0547">Nucleotide-binding</keyword>
<dbReference type="PRINTS" id="PR00368">
    <property type="entry name" value="FADPNR"/>
</dbReference>
<dbReference type="InterPro" id="IPR016156">
    <property type="entry name" value="FAD/NAD-linked_Rdtase_dimer_sf"/>
</dbReference>
<feature type="binding site" evidence="4">
    <location>
        <begin position="172"/>
        <end position="179"/>
    </location>
    <ligand>
        <name>NAD(+)</name>
        <dbReference type="ChEBI" id="CHEBI:57540"/>
    </ligand>
</feature>
<dbReference type="InterPro" id="IPR004099">
    <property type="entry name" value="Pyr_nucl-diS_OxRdtase_dimer"/>
</dbReference>
<evidence type="ECO:0000256" key="2">
    <source>
        <dbReference type="ARBA" id="ARBA00022630"/>
    </source>
</evidence>
<dbReference type="PANTHER" id="PTHR43014">
    <property type="entry name" value="MERCURIC REDUCTASE"/>
    <property type="match status" value="1"/>
</dbReference>
<dbReference type="OrthoDB" id="9800167at2"/>
<dbReference type="EMBL" id="PZJJ01000010">
    <property type="protein sequence ID" value="PTL39074.1"/>
    <property type="molecule type" value="Genomic_DNA"/>
</dbReference>
<dbReference type="Gene3D" id="3.30.390.30">
    <property type="match status" value="1"/>
</dbReference>
<dbReference type="Gene3D" id="3.50.50.60">
    <property type="entry name" value="FAD/NAD(P)-binding domain"/>
    <property type="match status" value="2"/>
</dbReference>
<dbReference type="InterPro" id="IPR001100">
    <property type="entry name" value="Pyr_nuc-diS_OxRdtase"/>
</dbReference>
<dbReference type="GO" id="GO:0000166">
    <property type="term" value="F:nucleotide binding"/>
    <property type="evidence" value="ECO:0007669"/>
    <property type="project" value="UniProtKB-KW"/>
</dbReference>
<protein>
    <submittedName>
        <fullName evidence="8">NAD(P)/FAD-dependent oxidoreductase</fullName>
    </submittedName>
</protein>
<evidence type="ECO:0000256" key="1">
    <source>
        <dbReference type="ARBA" id="ARBA00007532"/>
    </source>
</evidence>
<reference evidence="8 9" key="1">
    <citation type="submission" date="2018-03" db="EMBL/GenBank/DDBJ databases">
        <title>Alkalicoccus saliphilus sp. nov., isolated from a mineral pool.</title>
        <authorList>
            <person name="Zhao B."/>
        </authorList>
    </citation>
    <scope>NUCLEOTIDE SEQUENCE [LARGE SCALE GENOMIC DNA]</scope>
    <source>
        <strain evidence="8 9">6AG</strain>
    </source>
</reference>